<accession>A0ABC8RAW5</accession>
<comment type="caution">
    <text evidence="1">The sequence shown here is derived from an EMBL/GenBank/DDBJ whole genome shotgun (WGS) entry which is preliminary data.</text>
</comment>
<proteinExistence type="predicted"/>
<dbReference type="Proteomes" id="UP001642360">
    <property type="component" value="Unassembled WGS sequence"/>
</dbReference>
<reference evidence="1 2" key="1">
    <citation type="submission" date="2024-02" db="EMBL/GenBank/DDBJ databases">
        <authorList>
            <person name="Vignale AGUSTIN F."/>
            <person name="Sosa J E."/>
            <person name="Modenutti C."/>
        </authorList>
    </citation>
    <scope>NUCLEOTIDE SEQUENCE [LARGE SCALE GENOMIC DNA]</scope>
</reference>
<dbReference type="EMBL" id="CAUOFW020001061">
    <property type="protein sequence ID" value="CAK9140685.1"/>
    <property type="molecule type" value="Genomic_DNA"/>
</dbReference>
<gene>
    <name evidence="1" type="ORF">ILEXP_LOCUS8193</name>
</gene>
<evidence type="ECO:0000313" key="1">
    <source>
        <dbReference type="EMBL" id="CAK9140685.1"/>
    </source>
</evidence>
<dbReference type="AlphaFoldDB" id="A0ABC8RAW5"/>
<organism evidence="1 2">
    <name type="scientific">Ilex paraguariensis</name>
    <name type="common">yerba mate</name>
    <dbReference type="NCBI Taxonomy" id="185542"/>
    <lineage>
        <taxon>Eukaryota</taxon>
        <taxon>Viridiplantae</taxon>
        <taxon>Streptophyta</taxon>
        <taxon>Embryophyta</taxon>
        <taxon>Tracheophyta</taxon>
        <taxon>Spermatophyta</taxon>
        <taxon>Magnoliopsida</taxon>
        <taxon>eudicotyledons</taxon>
        <taxon>Gunneridae</taxon>
        <taxon>Pentapetalae</taxon>
        <taxon>asterids</taxon>
        <taxon>campanulids</taxon>
        <taxon>Aquifoliales</taxon>
        <taxon>Aquifoliaceae</taxon>
        <taxon>Ilex</taxon>
    </lineage>
</organism>
<sequence>MFDLKWDVVDIALNLESMALKFEASLIFSDPVVDGSTTKVLYVTRMVIFPHPRRGTGCCLLGYKHWVLSVGCCPLGTGGCQLGTGTWRCPPNVRRCWAQTQALGVEGSWALLGTNVEACACLSLGDARQVLPFAWVMRWALFLAWSTMLGRGALRLEKISDGDTRLCGNQLSV</sequence>
<evidence type="ECO:0000313" key="2">
    <source>
        <dbReference type="Proteomes" id="UP001642360"/>
    </source>
</evidence>
<name>A0ABC8RAW5_9AQUA</name>
<protein>
    <submittedName>
        <fullName evidence="1">Uncharacterized protein</fullName>
    </submittedName>
</protein>
<keyword evidence="2" id="KW-1185">Reference proteome</keyword>